<evidence type="ECO:0000313" key="3">
    <source>
        <dbReference type="EMBL" id="PQO42229.1"/>
    </source>
</evidence>
<feature type="region of interest" description="Disordered" evidence="1">
    <location>
        <begin position="21"/>
        <end position="88"/>
    </location>
</feature>
<dbReference type="OrthoDB" id="282085at2"/>
<feature type="compositionally biased region" description="Polar residues" evidence="1">
    <location>
        <begin position="41"/>
        <end position="53"/>
    </location>
</feature>
<gene>
    <name evidence="3" type="ORF">C5Y93_28190</name>
</gene>
<feature type="chain" id="PRO_5015455131" evidence="2">
    <location>
        <begin position="25"/>
        <end position="360"/>
    </location>
</feature>
<feature type="signal peptide" evidence="2">
    <location>
        <begin position="1"/>
        <end position="24"/>
    </location>
</feature>
<dbReference type="AlphaFoldDB" id="A0A2S8GCS4"/>
<evidence type="ECO:0000256" key="1">
    <source>
        <dbReference type="SAM" id="MobiDB-lite"/>
    </source>
</evidence>
<feature type="region of interest" description="Disordered" evidence="1">
    <location>
        <begin position="116"/>
        <end position="152"/>
    </location>
</feature>
<accession>A0A2S8GCS4</accession>
<feature type="compositionally biased region" description="Polar residues" evidence="1">
    <location>
        <begin position="125"/>
        <end position="152"/>
    </location>
</feature>
<comment type="caution">
    <text evidence="3">The sequence shown here is derived from an EMBL/GenBank/DDBJ whole genome shotgun (WGS) entry which is preliminary data.</text>
</comment>
<feature type="compositionally biased region" description="Low complexity" evidence="1">
    <location>
        <begin position="231"/>
        <end position="248"/>
    </location>
</feature>
<evidence type="ECO:0000313" key="4">
    <source>
        <dbReference type="Proteomes" id="UP000237819"/>
    </source>
</evidence>
<sequence length="360" mass="39171">MKNSLMLALVALATFVFTPSVTEAGPRDGGRRGAARPSAPTRNLNRTPPSGNLRQAAPNIDRTSRDLGSRDLSNRTPSNHNLSGQQRLSGILEGQNTKPTTRPASKQQLNDFLGLSGETKDRVNNRQPQWNQRPDNRQLNVNQTTNNISGRSGEIYNNVNVHLDGKPQPFTAAWYAQHPNAWQYQHPHADAWAAASFGALTGWVAGMATAPVVYNYNQTTAYVEGNDSQPTSSEAQTEEAQQLTQSSTPANADEDWLPVGVYALVQGNESTKAQMLMQISVSKSGQIGGSYYNVLSGNSQPLTGSLNKQTQKVAWTIAGNQKAVFQTDLQGLTQPETPVLVHYGQGETEQMTLVRMPDNT</sequence>
<dbReference type="Proteomes" id="UP000237819">
    <property type="component" value="Unassembled WGS sequence"/>
</dbReference>
<feature type="compositionally biased region" description="Polar residues" evidence="1">
    <location>
        <begin position="74"/>
        <end position="88"/>
    </location>
</feature>
<dbReference type="RefSeq" id="WP_105338810.1">
    <property type="nucleotide sequence ID" value="NZ_PUHZ01000025.1"/>
</dbReference>
<dbReference type="EMBL" id="PUHZ01000025">
    <property type="protein sequence ID" value="PQO42229.1"/>
    <property type="molecule type" value="Genomic_DNA"/>
</dbReference>
<feature type="compositionally biased region" description="Basic and acidic residues" evidence="1">
    <location>
        <begin position="62"/>
        <end position="73"/>
    </location>
</feature>
<organism evidence="3 4">
    <name type="scientific">Blastopirellula marina</name>
    <dbReference type="NCBI Taxonomy" id="124"/>
    <lineage>
        <taxon>Bacteria</taxon>
        <taxon>Pseudomonadati</taxon>
        <taxon>Planctomycetota</taxon>
        <taxon>Planctomycetia</taxon>
        <taxon>Pirellulales</taxon>
        <taxon>Pirellulaceae</taxon>
        <taxon>Blastopirellula</taxon>
    </lineage>
</organism>
<keyword evidence="2" id="KW-0732">Signal</keyword>
<feature type="region of interest" description="Disordered" evidence="1">
    <location>
        <begin position="225"/>
        <end position="252"/>
    </location>
</feature>
<name>A0A2S8GCS4_9BACT</name>
<proteinExistence type="predicted"/>
<evidence type="ECO:0000256" key="2">
    <source>
        <dbReference type="SAM" id="SignalP"/>
    </source>
</evidence>
<protein>
    <submittedName>
        <fullName evidence="3">Uncharacterized protein</fullName>
    </submittedName>
</protein>
<reference evidence="3 4" key="1">
    <citation type="submission" date="2018-02" db="EMBL/GenBank/DDBJ databases">
        <title>Comparative genomes isolates from brazilian mangrove.</title>
        <authorList>
            <person name="Araujo J.E."/>
            <person name="Taketani R.G."/>
            <person name="Silva M.C.P."/>
            <person name="Loureco M.V."/>
            <person name="Andreote F.D."/>
        </authorList>
    </citation>
    <scope>NUCLEOTIDE SEQUENCE [LARGE SCALE GENOMIC DNA]</scope>
    <source>
        <strain evidence="3 4">Nap-Phe MGV</strain>
    </source>
</reference>